<feature type="transmembrane region" description="Helical" evidence="1">
    <location>
        <begin position="139"/>
        <end position="163"/>
    </location>
</feature>
<reference evidence="2" key="1">
    <citation type="journal article" date="2020" name="Phytopathology">
        <title>Genome sequence of the chestnut blight fungus Cryphonectria parasitica EP155: A fundamental resource for an archetypical invasive plant pathogen.</title>
        <authorList>
            <person name="Crouch J.A."/>
            <person name="Dawe A."/>
            <person name="Aerts A."/>
            <person name="Barry K."/>
            <person name="Churchill A.C.L."/>
            <person name="Grimwood J."/>
            <person name="Hillman B."/>
            <person name="Milgroom M.G."/>
            <person name="Pangilinan J."/>
            <person name="Smith M."/>
            <person name="Salamov A."/>
            <person name="Schmutz J."/>
            <person name="Yadav J."/>
            <person name="Grigoriev I.V."/>
            <person name="Nuss D."/>
        </authorList>
    </citation>
    <scope>NUCLEOTIDE SEQUENCE</scope>
    <source>
        <strain evidence="2">EP155</strain>
    </source>
</reference>
<feature type="transmembrane region" description="Helical" evidence="1">
    <location>
        <begin position="98"/>
        <end position="119"/>
    </location>
</feature>
<dbReference type="OrthoDB" id="5394254at2759"/>
<protein>
    <submittedName>
        <fullName evidence="2">Uncharacterized protein</fullName>
    </submittedName>
</protein>
<dbReference type="EMBL" id="MU032344">
    <property type="protein sequence ID" value="KAF3770011.1"/>
    <property type="molecule type" value="Genomic_DNA"/>
</dbReference>
<evidence type="ECO:0000313" key="3">
    <source>
        <dbReference type="Proteomes" id="UP000803844"/>
    </source>
</evidence>
<feature type="non-terminal residue" evidence="2">
    <location>
        <position position="302"/>
    </location>
</feature>
<dbReference type="GeneID" id="63832989"/>
<keyword evidence="3" id="KW-1185">Reference proteome</keyword>
<feature type="non-terminal residue" evidence="2">
    <location>
        <position position="1"/>
    </location>
</feature>
<gene>
    <name evidence="2" type="ORF">M406DRAFT_231144</name>
</gene>
<name>A0A9P4YAY9_CRYP1</name>
<keyword evidence="1" id="KW-0812">Transmembrane</keyword>
<keyword evidence="1" id="KW-0472">Membrane</keyword>
<dbReference type="Proteomes" id="UP000803844">
    <property type="component" value="Unassembled WGS sequence"/>
</dbReference>
<accession>A0A9P4YAY9</accession>
<keyword evidence="1" id="KW-1133">Transmembrane helix</keyword>
<dbReference type="RefSeq" id="XP_040780972.1">
    <property type="nucleotide sequence ID" value="XM_040915860.1"/>
</dbReference>
<evidence type="ECO:0000313" key="2">
    <source>
        <dbReference type="EMBL" id="KAF3770011.1"/>
    </source>
</evidence>
<proteinExistence type="predicted"/>
<comment type="caution">
    <text evidence="2">The sequence shown here is derived from an EMBL/GenBank/DDBJ whole genome shotgun (WGS) entry which is preliminary data.</text>
</comment>
<feature type="transmembrane region" description="Helical" evidence="1">
    <location>
        <begin position="6"/>
        <end position="27"/>
    </location>
</feature>
<sequence>SQLPSLFQFPLVAILSFSISSLGYSFINEFTRGELATVMRTLETPREVGTMAAWRLTELALGWFAHFDSIDLAALNLLSHSPTFYLMTAFYSLSPKTAVAGLAVDVVASFVPFLLLRPLSGAHKATSSTPNREIIADRLISVLSTLLASFIYNVVLFLSYKIYLRPAFVLHFEGIHTVEPAQAALVILTTLALVSGIAARSFIFTPLAATGRTDQDEKAARFDPVEATLGETLWWNIWGYTTQTKVGIVRTAVLVAVTGINTYLQCDLTVSGVESSGAAAYASVWALAAFFTGVGLSFVGED</sequence>
<evidence type="ECO:0000256" key="1">
    <source>
        <dbReference type="SAM" id="Phobius"/>
    </source>
</evidence>
<feature type="transmembrane region" description="Helical" evidence="1">
    <location>
        <begin position="183"/>
        <end position="203"/>
    </location>
</feature>
<feature type="transmembrane region" description="Helical" evidence="1">
    <location>
        <begin position="278"/>
        <end position="299"/>
    </location>
</feature>
<dbReference type="AlphaFoldDB" id="A0A9P4YAY9"/>
<organism evidence="2 3">
    <name type="scientific">Cryphonectria parasitica (strain ATCC 38755 / EP155)</name>
    <dbReference type="NCBI Taxonomy" id="660469"/>
    <lineage>
        <taxon>Eukaryota</taxon>
        <taxon>Fungi</taxon>
        <taxon>Dikarya</taxon>
        <taxon>Ascomycota</taxon>
        <taxon>Pezizomycotina</taxon>
        <taxon>Sordariomycetes</taxon>
        <taxon>Sordariomycetidae</taxon>
        <taxon>Diaporthales</taxon>
        <taxon>Cryphonectriaceae</taxon>
        <taxon>Cryphonectria-Endothia species complex</taxon>
        <taxon>Cryphonectria</taxon>
    </lineage>
</organism>